<evidence type="ECO:0000313" key="3">
    <source>
        <dbReference type="Proteomes" id="UP000297248"/>
    </source>
</evidence>
<dbReference type="Pfam" id="PF01904">
    <property type="entry name" value="DUF72"/>
    <property type="match status" value="1"/>
</dbReference>
<proteinExistence type="predicted"/>
<dbReference type="EMBL" id="SNQG01000001">
    <property type="protein sequence ID" value="TEW69046.1"/>
    <property type="molecule type" value="Genomic_DNA"/>
</dbReference>
<accession>A0A4Y8AJ27</accession>
<dbReference type="PANTHER" id="PTHR30348">
    <property type="entry name" value="UNCHARACTERIZED PROTEIN YECE"/>
    <property type="match status" value="1"/>
</dbReference>
<comment type="caution">
    <text evidence="2">The sequence shown here is derived from an EMBL/GenBank/DDBJ whole genome shotgun (WGS) entry which is preliminary data.</text>
</comment>
<protein>
    <submittedName>
        <fullName evidence="2">DUF72 domain-containing protein</fullName>
    </submittedName>
    <submittedName>
        <fullName evidence="1">Uncharacterized protein YecE (DUF72 family)</fullName>
    </submittedName>
</protein>
<evidence type="ECO:0000313" key="2">
    <source>
        <dbReference type="EMBL" id="TEW69046.1"/>
    </source>
</evidence>
<dbReference type="Gene3D" id="3.20.20.410">
    <property type="entry name" value="Protein of unknown function UPF0759"/>
    <property type="match status" value="1"/>
</dbReference>
<dbReference type="RefSeq" id="WP_134334882.1">
    <property type="nucleotide sequence ID" value="NZ_BMCZ01000001.1"/>
</dbReference>
<name>A0A4Y8AJ27_9SPHI</name>
<reference evidence="2 3" key="1">
    <citation type="journal article" date="2016" name="Int. J. Syst. Evol. Microbiol.">
        <title>Proposal of Mucilaginibacter phyllosphaerae sp. nov. isolated from the phyllosphere of Galium album.</title>
        <authorList>
            <person name="Aydogan E.L."/>
            <person name="Busse H.J."/>
            <person name="Moser G."/>
            <person name="Muller C."/>
            <person name="Kampfer P."/>
            <person name="Glaeser S.P."/>
        </authorList>
    </citation>
    <scope>NUCLEOTIDE SEQUENCE [LARGE SCALE GENOMIC DNA]</scope>
    <source>
        <strain evidence="2 3">PP-F2FG21</strain>
    </source>
</reference>
<dbReference type="AlphaFoldDB" id="A0A4Y8AJ27"/>
<dbReference type="InterPro" id="IPR036520">
    <property type="entry name" value="UPF0759_sf"/>
</dbReference>
<evidence type="ECO:0000313" key="1">
    <source>
        <dbReference type="EMBL" id="MBB3967914.1"/>
    </source>
</evidence>
<keyword evidence="4" id="KW-1185">Reference proteome</keyword>
<reference evidence="1 4" key="3">
    <citation type="submission" date="2020-08" db="EMBL/GenBank/DDBJ databases">
        <title>Genomic Encyclopedia of Type Strains, Phase IV (KMG-IV): sequencing the most valuable type-strain genomes for metagenomic binning, comparative biology and taxonomic classification.</title>
        <authorList>
            <person name="Goeker M."/>
        </authorList>
    </citation>
    <scope>NUCLEOTIDE SEQUENCE [LARGE SCALE GENOMIC DNA]</scope>
    <source>
        <strain evidence="1 4">DSM 100995</strain>
    </source>
</reference>
<organism evidence="2 3">
    <name type="scientific">Mucilaginibacter phyllosphaerae</name>
    <dbReference type="NCBI Taxonomy" id="1812349"/>
    <lineage>
        <taxon>Bacteria</taxon>
        <taxon>Pseudomonadati</taxon>
        <taxon>Bacteroidota</taxon>
        <taxon>Sphingobacteriia</taxon>
        <taxon>Sphingobacteriales</taxon>
        <taxon>Sphingobacteriaceae</taxon>
        <taxon>Mucilaginibacter</taxon>
    </lineage>
</organism>
<dbReference type="Proteomes" id="UP000297248">
    <property type="component" value="Unassembled WGS sequence"/>
</dbReference>
<reference evidence="2" key="2">
    <citation type="submission" date="2019-03" db="EMBL/GenBank/DDBJ databases">
        <authorList>
            <person name="Yan Y.-Q."/>
            <person name="Du Z.-J."/>
        </authorList>
    </citation>
    <scope>NUCLEOTIDE SEQUENCE</scope>
    <source>
        <strain evidence="2">PP-F2FG21</strain>
    </source>
</reference>
<gene>
    <name evidence="2" type="ORF">E2R65_02460</name>
    <name evidence="1" type="ORF">GGR35_000500</name>
</gene>
<evidence type="ECO:0000313" key="4">
    <source>
        <dbReference type="Proteomes" id="UP000583101"/>
    </source>
</evidence>
<dbReference type="InterPro" id="IPR002763">
    <property type="entry name" value="DUF72"/>
</dbReference>
<dbReference type="Proteomes" id="UP000583101">
    <property type="component" value="Unassembled WGS sequence"/>
</dbReference>
<dbReference type="EMBL" id="JACIEG010000001">
    <property type="protein sequence ID" value="MBB3967914.1"/>
    <property type="molecule type" value="Genomic_DNA"/>
</dbReference>
<sequence>MEFGRVTEHELPLVDFTLPPDPAFTKATLAAADKSKTLQVHVGCAKWGRKEWIGQIYPPKTKDANFLDEYVKHFDCIELNATFYQVYGPDTIAKWKQKADSNPDFKFCPKFSQSISHIRRLKNAEEITTTYYEGIMAFGDKLGPLFLQLSDNFTPKSLPELTAYLEQLPTDVPVYVELRHKDWFAVPENREAVFNLFKRLNIGAVLTDATGRRDCLHMMLPTPHAFIRFVGNGLHPTDYARCDEWIDRIADWQAQGLQSVWFFMHQHDERYSPELCDYVVDKLNQKLNMHIRRPQFIGKEKGLFD</sequence>
<dbReference type="SUPFAM" id="SSF117396">
    <property type="entry name" value="TM1631-like"/>
    <property type="match status" value="1"/>
</dbReference>
<dbReference type="PANTHER" id="PTHR30348:SF9">
    <property type="entry name" value="UPF0759 PROTEIN YECE"/>
    <property type="match status" value="1"/>
</dbReference>
<dbReference type="OrthoDB" id="9780310at2"/>